<name>A0A0J9SJU2_PLAV1</name>
<evidence type="ECO:0000313" key="1">
    <source>
        <dbReference type="EMBL" id="KMZ83254.1"/>
    </source>
</evidence>
<protein>
    <submittedName>
        <fullName evidence="1">Uncharacterized protein</fullName>
    </submittedName>
</protein>
<evidence type="ECO:0000313" key="2">
    <source>
        <dbReference type="Proteomes" id="UP000053327"/>
    </source>
</evidence>
<dbReference type="OrthoDB" id="389098at2759"/>
<dbReference type="EMBL" id="KQ234946">
    <property type="protein sequence ID" value="KMZ83254.1"/>
    <property type="molecule type" value="Genomic_DNA"/>
</dbReference>
<gene>
    <name evidence="1" type="ORF">PVBG_05224</name>
</gene>
<organism evidence="1 2">
    <name type="scientific">Plasmodium vivax (strain Brazil I)</name>
    <dbReference type="NCBI Taxonomy" id="1033975"/>
    <lineage>
        <taxon>Eukaryota</taxon>
        <taxon>Sar</taxon>
        <taxon>Alveolata</taxon>
        <taxon>Apicomplexa</taxon>
        <taxon>Aconoidasida</taxon>
        <taxon>Haemosporida</taxon>
        <taxon>Plasmodiidae</taxon>
        <taxon>Plasmodium</taxon>
        <taxon>Plasmodium (Plasmodium)</taxon>
    </lineage>
</organism>
<reference evidence="1 2" key="1">
    <citation type="submission" date="2011-08" db="EMBL/GenBank/DDBJ databases">
        <title>The Genome Sequence of Plasmodium vivax Brazil I.</title>
        <authorList>
            <consortium name="The Broad Institute Genome Sequencing Platform"/>
            <consortium name="The Broad Institute Genome Sequencing Center for Infectious Disease"/>
            <person name="Neafsey D."/>
            <person name="Carlton J."/>
            <person name="Barnwell J."/>
            <person name="Collins W."/>
            <person name="Escalante A."/>
            <person name="Mullikin J."/>
            <person name="Saul A."/>
            <person name="Guigo R."/>
            <person name="Camara F."/>
            <person name="Young S.K."/>
            <person name="Zeng Q."/>
            <person name="Gargeya S."/>
            <person name="Fitzgerald M."/>
            <person name="Haas B."/>
            <person name="Abouelleil A."/>
            <person name="Alvarado L."/>
            <person name="Arachchi H.M."/>
            <person name="Berlin A."/>
            <person name="Brown A."/>
            <person name="Chapman S.B."/>
            <person name="Chen Z."/>
            <person name="Dunbar C."/>
            <person name="Freedman E."/>
            <person name="Gearin G."/>
            <person name="Gellesch M."/>
            <person name="Goldberg J."/>
            <person name="Griggs A."/>
            <person name="Gujja S."/>
            <person name="Heiman D."/>
            <person name="Howarth C."/>
            <person name="Larson L."/>
            <person name="Lui A."/>
            <person name="MacDonald P.J.P."/>
            <person name="Montmayeur A."/>
            <person name="Murphy C."/>
            <person name="Neiman D."/>
            <person name="Pearson M."/>
            <person name="Priest M."/>
            <person name="Roberts A."/>
            <person name="Saif S."/>
            <person name="Shea T."/>
            <person name="Shenoy N."/>
            <person name="Sisk P."/>
            <person name="Stolte C."/>
            <person name="Sykes S."/>
            <person name="Wortman J."/>
            <person name="Nusbaum C."/>
            <person name="Birren B."/>
        </authorList>
    </citation>
    <scope>NUCLEOTIDE SEQUENCE [LARGE SCALE GENOMIC DNA]</scope>
    <source>
        <strain evidence="1 2">Brazil I</strain>
    </source>
</reference>
<dbReference type="Proteomes" id="UP000053327">
    <property type="component" value="Unassembled WGS sequence"/>
</dbReference>
<sequence>MGFSQLKEKVCLQFIFKIIIYKELFEKSFIIYTGDILNLYDKLDQAVVENDQYPDILNLCGRGTLFEKDHTGEYKKFCKKLLNNLLLLTKDDYGGDNFSKYCDILYIWMYFEIKKNNIPDDITKPIFDNSIVMIKTKLRKNPCPYFNFNENYHEPTKLMKLRIFEHNTSTFQNILNNISKPNNCSCLEYVYECINIYKEMNNEFCATDVNKKITYKDTCDILNNFNTSYSTYIQNVNGGIYELPLLSDTTTASHTPTASHVTRCSANKERQELGSGSDVQSSSSKQISISTALSTMVGIPPFLALIYKVNIIHN</sequence>
<dbReference type="AlphaFoldDB" id="A0A0J9SJU2"/>
<proteinExistence type="predicted"/>
<accession>A0A0J9SJU2</accession>